<dbReference type="HOGENOM" id="CLU_3070916_0_0_1"/>
<sequence length="53" mass="6209">MNCDHQREVTELKRSHQMQLLDALEEARLKHEQIETGIPGELHAGSRVHHRRS</sequence>
<dbReference type="SMR" id="B4IR87"/>
<dbReference type="Proteomes" id="UP000008744">
    <property type="component" value="Unassembled WGS sequence"/>
</dbReference>
<evidence type="ECO:0000313" key="2">
    <source>
        <dbReference type="Proteomes" id="UP000008744"/>
    </source>
</evidence>
<organism evidence="2">
    <name type="scientific">Drosophila persimilis</name>
    <name type="common">Fruit fly</name>
    <dbReference type="NCBI Taxonomy" id="7234"/>
    <lineage>
        <taxon>Eukaryota</taxon>
        <taxon>Metazoa</taxon>
        <taxon>Ecdysozoa</taxon>
        <taxon>Arthropoda</taxon>
        <taxon>Hexapoda</taxon>
        <taxon>Insecta</taxon>
        <taxon>Pterygota</taxon>
        <taxon>Neoptera</taxon>
        <taxon>Endopterygota</taxon>
        <taxon>Diptera</taxon>
        <taxon>Brachycera</taxon>
        <taxon>Muscomorpha</taxon>
        <taxon>Ephydroidea</taxon>
        <taxon>Drosophilidae</taxon>
        <taxon>Drosophila</taxon>
        <taxon>Sophophora</taxon>
    </lineage>
</organism>
<dbReference type="AlphaFoldDB" id="B4IR87"/>
<keyword evidence="2" id="KW-1185">Reference proteome</keyword>
<dbReference type="STRING" id="7234.B4IR87"/>
<gene>
    <name evidence="1" type="primary">Dper\GL22377</name>
    <name evidence="1" type="ORF">Dper_GL22377</name>
</gene>
<protein>
    <submittedName>
        <fullName evidence="1">GL22377</fullName>
    </submittedName>
</protein>
<accession>B4IR87</accession>
<name>B4IR87_DROPE</name>
<dbReference type="EMBL" id="CH691587">
    <property type="protein sequence ID" value="EDW33360.1"/>
    <property type="molecule type" value="Genomic_DNA"/>
</dbReference>
<proteinExistence type="predicted"/>
<reference evidence="1 2" key="1">
    <citation type="journal article" date="2007" name="Nature">
        <title>Evolution of genes and genomes on the Drosophila phylogeny.</title>
        <authorList>
            <consortium name="Drosophila 12 Genomes Consortium"/>
            <person name="Clark A.G."/>
            <person name="Eisen M.B."/>
            <person name="Smith D.R."/>
            <person name="Bergman C.M."/>
            <person name="Oliver B."/>
            <person name="Markow T.A."/>
            <person name="Kaufman T.C."/>
            <person name="Kellis M."/>
            <person name="Gelbart W."/>
            <person name="Iyer V.N."/>
            <person name="Pollard D.A."/>
            <person name="Sackton T.B."/>
            <person name="Larracuente A.M."/>
            <person name="Singh N.D."/>
            <person name="Abad J.P."/>
            <person name="Abt D.N."/>
            <person name="Adryan B."/>
            <person name="Aguade M."/>
            <person name="Akashi H."/>
            <person name="Anderson W.W."/>
            <person name="Aquadro C.F."/>
            <person name="Ardell D.H."/>
            <person name="Arguello R."/>
            <person name="Artieri C.G."/>
            <person name="Barbash D.A."/>
            <person name="Barker D."/>
            <person name="Barsanti P."/>
            <person name="Batterham P."/>
            <person name="Batzoglou S."/>
            <person name="Begun D."/>
            <person name="Bhutkar A."/>
            <person name="Blanco E."/>
            <person name="Bosak S.A."/>
            <person name="Bradley R.K."/>
            <person name="Brand A.D."/>
            <person name="Brent M.R."/>
            <person name="Brooks A.N."/>
            <person name="Brown R.H."/>
            <person name="Butlin R.K."/>
            <person name="Caggese C."/>
            <person name="Calvi B.R."/>
            <person name="Bernardo de Carvalho A."/>
            <person name="Caspi A."/>
            <person name="Castrezana S."/>
            <person name="Celniker S.E."/>
            <person name="Chang J.L."/>
            <person name="Chapple C."/>
            <person name="Chatterji S."/>
            <person name="Chinwalla A."/>
            <person name="Civetta A."/>
            <person name="Clifton S.W."/>
            <person name="Comeron J.M."/>
            <person name="Costello J.C."/>
            <person name="Coyne J.A."/>
            <person name="Daub J."/>
            <person name="David R.G."/>
            <person name="Delcher A.L."/>
            <person name="Delehaunty K."/>
            <person name="Do C.B."/>
            <person name="Ebling H."/>
            <person name="Edwards K."/>
            <person name="Eickbush T."/>
            <person name="Evans J.D."/>
            <person name="Filipski A."/>
            <person name="Findeiss S."/>
            <person name="Freyhult E."/>
            <person name="Fulton L."/>
            <person name="Fulton R."/>
            <person name="Garcia A.C."/>
            <person name="Gardiner A."/>
            <person name="Garfield D.A."/>
            <person name="Garvin B.E."/>
            <person name="Gibson G."/>
            <person name="Gilbert D."/>
            <person name="Gnerre S."/>
            <person name="Godfrey J."/>
            <person name="Good R."/>
            <person name="Gotea V."/>
            <person name="Gravely B."/>
            <person name="Greenberg A.J."/>
            <person name="Griffiths-Jones S."/>
            <person name="Gross S."/>
            <person name="Guigo R."/>
            <person name="Gustafson E.A."/>
            <person name="Haerty W."/>
            <person name="Hahn M.W."/>
            <person name="Halligan D.L."/>
            <person name="Halpern A.L."/>
            <person name="Halter G.M."/>
            <person name="Han M.V."/>
            <person name="Heger A."/>
            <person name="Hillier L."/>
            <person name="Hinrichs A.S."/>
            <person name="Holmes I."/>
            <person name="Hoskins R.A."/>
            <person name="Hubisz M.J."/>
            <person name="Hultmark D."/>
            <person name="Huntley M.A."/>
            <person name="Jaffe D.B."/>
            <person name="Jagadeeshan S."/>
            <person name="Jeck W.R."/>
            <person name="Johnson J."/>
            <person name="Jones C.D."/>
            <person name="Jordan W.C."/>
            <person name="Karpen G.H."/>
            <person name="Kataoka E."/>
            <person name="Keightley P.D."/>
            <person name="Kheradpour P."/>
            <person name="Kirkness E.F."/>
            <person name="Koerich L.B."/>
            <person name="Kristiansen K."/>
            <person name="Kudrna D."/>
            <person name="Kulathinal R.J."/>
            <person name="Kumar S."/>
            <person name="Kwok R."/>
            <person name="Lander E."/>
            <person name="Langley C.H."/>
            <person name="Lapoint R."/>
            <person name="Lazzaro B.P."/>
            <person name="Lee S.J."/>
            <person name="Levesque L."/>
            <person name="Li R."/>
            <person name="Lin C.F."/>
            <person name="Lin M.F."/>
            <person name="Lindblad-Toh K."/>
            <person name="Llopart A."/>
            <person name="Long M."/>
            <person name="Low L."/>
            <person name="Lozovsky E."/>
            <person name="Lu J."/>
            <person name="Luo M."/>
            <person name="Machado C.A."/>
            <person name="Makalowski W."/>
            <person name="Marzo M."/>
            <person name="Matsuda M."/>
            <person name="Matzkin L."/>
            <person name="McAllister B."/>
            <person name="McBride C.S."/>
            <person name="McKernan B."/>
            <person name="McKernan K."/>
            <person name="Mendez-Lago M."/>
            <person name="Minx P."/>
            <person name="Mollenhauer M.U."/>
            <person name="Montooth K."/>
            <person name="Mount S.M."/>
            <person name="Mu X."/>
            <person name="Myers E."/>
            <person name="Negre B."/>
            <person name="Newfeld S."/>
            <person name="Nielsen R."/>
            <person name="Noor M.A."/>
            <person name="O'Grady P."/>
            <person name="Pachter L."/>
            <person name="Papaceit M."/>
            <person name="Parisi M.J."/>
            <person name="Parisi M."/>
            <person name="Parts L."/>
            <person name="Pedersen J.S."/>
            <person name="Pesole G."/>
            <person name="Phillippy A.M."/>
            <person name="Ponting C.P."/>
            <person name="Pop M."/>
            <person name="Porcelli D."/>
            <person name="Powell J.R."/>
            <person name="Prohaska S."/>
            <person name="Pruitt K."/>
            <person name="Puig M."/>
            <person name="Quesneville H."/>
            <person name="Ram K.R."/>
            <person name="Rand D."/>
            <person name="Rasmussen M.D."/>
            <person name="Reed L.K."/>
            <person name="Reenan R."/>
            <person name="Reily A."/>
            <person name="Remington K.A."/>
            <person name="Rieger T.T."/>
            <person name="Ritchie M.G."/>
            <person name="Robin C."/>
            <person name="Rogers Y.H."/>
            <person name="Rohde C."/>
            <person name="Rozas J."/>
            <person name="Rubenfield M.J."/>
            <person name="Ruiz A."/>
            <person name="Russo S."/>
            <person name="Salzberg S.L."/>
            <person name="Sanchez-Gracia A."/>
            <person name="Saranga D.J."/>
            <person name="Sato H."/>
            <person name="Schaeffer S.W."/>
            <person name="Schatz M.C."/>
            <person name="Schlenke T."/>
            <person name="Schwartz R."/>
            <person name="Segarra C."/>
            <person name="Singh R.S."/>
            <person name="Sirot L."/>
            <person name="Sirota M."/>
            <person name="Sisneros N.B."/>
            <person name="Smith C.D."/>
            <person name="Smith T.F."/>
            <person name="Spieth J."/>
            <person name="Stage D.E."/>
            <person name="Stark A."/>
            <person name="Stephan W."/>
            <person name="Strausberg R.L."/>
            <person name="Strempel S."/>
            <person name="Sturgill D."/>
            <person name="Sutton G."/>
            <person name="Sutton G.G."/>
            <person name="Tao W."/>
            <person name="Teichmann S."/>
            <person name="Tobari Y.N."/>
            <person name="Tomimura Y."/>
            <person name="Tsolas J.M."/>
            <person name="Valente V.L."/>
            <person name="Venter E."/>
            <person name="Venter J.C."/>
            <person name="Vicario S."/>
            <person name="Vieira F.G."/>
            <person name="Vilella A.J."/>
            <person name="Villasante A."/>
            <person name="Walenz B."/>
            <person name="Wang J."/>
            <person name="Wasserman M."/>
            <person name="Watts T."/>
            <person name="Wilson D."/>
            <person name="Wilson R.K."/>
            <person name="Wing R.A."/>
            <person name="Wolfner M.F."/>
            <person name="Wong A."/>
            <person name="Wong G.K."/>
            <person name="Wu C.I."/>
            <person name="Wu G."/>
            <person name="Yamamoto D."/>
            <person name="Yang H.P."/>
            <person name="Yang S.P."/>
            <person name="Yorke J.A."/>
            <person name="Yoshida K."/>
            <person name="Zdobnov E."/>
            <person name="Zhang P."/>
            <person name="Zhang Y."/>
            <person name="Zimin A.V."/>
            <person name="Baldwin J."/>
            <person name="Abdouelleil A."/>
            <person name="Abdulkadir J."/>
            <person name="Abebe A."/>
            <person name="Abera B."/>
            <person name="Abreu J."/>
            <person name="Acer S.C."/>
            <person name="Aftuck L."/>
            <person name="Alexander A."/>
            <person name="An P."/>
            <person name="Anderson E."/>
            <person name="Anderson S."/>
            <person name="Arachi H."/>
            <person name="Azer M."/>
            <person name="Bachantsang P."/>
            <person name="Barry A."/>
            <person name="Bayul T."/>
            <person name="Berlin A."/>
            <person name="Bessette D."/>
            <person name="Bloom T."/>
            <person name="Blye J."/>
            <person name="Boguslavskiy L."/>
            <person name="Bonnet C."/>
            <person name="Boukhgalter B."/>
            <person name="Bourzgui I."/>
            <person name="Brown A."/>
            <person name="Cahill P."/>
            <person name="Channer S."/>
            <person name="Cheshatsang Y."/>
            <person name="Chuda L."/>
            <person name="Citroen M."/>
            <person name="Collymore A."/>
            <person name="Cooke P."/>
            <person name="Costello M."/>
            <person name="D'Aco K."/>
            <person name="Daza R."/>
            <person name="De Haan G."/>
            <person name="DeGray S."/>
            <person name="DeMaso C."/>
            <person name="Dhargay N."/>
            <person name="Dooley K."/>
            <person name="Dooley E."/>
            <person name="Doricent M."/>
            <person name="Dorje P."/>
            <person name="Dorjee K."/>
            <person name="Dupes A."/>
            <person name="Elong R."/>
            <person name="Falk J."/>
            <person name="Farina A."/>
            <person name="Faro S."/>
            <person name="Ferguson D."/>
            <person name="Fisher S."/>
            <person name="Foley C.D."/>
            <person name="Franke A."/>
            <person name="Friedrich D."/>
            <person name="Gadbois L."/>
            <person name="Gearin G."/>
            <person name="Gearin C.R."/>
            <person name="Giannoukos G."/>
            <person name="Goode T."/>
            <person name="Graham J."/>
            <person name="Grandbois E."/>
            <person name="Grewal S."/>
            <person name="Gyaltsen K."/>
            <person name="Hafez N."/>
            <person name="Hagos B."/>
            <person name="Hall J."/>
            <person name="Henson C."/>
            <person name="Hollinger A."/>
            <person name="Honan T."/>
            <person name="Huard M.D."/>
            <person name="Hughes L."/>
            <person name="Hurhula B."/>
            <person name="Husby M.E."/>
            <person name="Kamat A."/>
            <person name="Kanga B."/>
            <person name="Kashin S."/>
            <person name="Khazanovich D."/>
            <person name="Kisner P."/>
            <person name="Lance K."/>
            <person name="Lara M."/>
            <person name="Lee W."/>
            <person name="Lennon N."/>
            <person name="Letendre F."/>
            <person name="LeVine R."/>
            <person name="Lipovsky A."/>
            <person name="Liu X."/>
            <person name="Liu J."/>
            <person name="Liu S."/>
            <person name="Lokyitsang T."/>
            <person name="Lokyitsang Y."/>
            <person name="Lubonja R."/>
            <person name="Lui A."/>
            <person name="MacDonald P."/>
            <person name="Magnisalis V."/>
            <person name="Maru K."/>
            <person name="Matthews C."/>
            <person name="McCusker W."/>
            <person name="McDonough S."/>
            <person name="Mehta T."/>
            <person name="Meldrim J."/>
            <person name="Meneus L."/>
            <person name="Mihai O."/>
            <person name="Mihalev A."/>
            <person name="Mihova T."/>
            <person name="Mittelman R."/>
            <person name="Mlenga V."/>
            <person name="Montmayeur A."/>
            <person name="Mulrain L."/>
            <person name="Navidi A."/>
            <person name="Naylor J."/>
            <person name="Negash T."/>
            <person name="Nguyen T."/>
            <person name="Nguyen N."/>
            <person name="Nicol R."/>
            <person name="Norbu C."/>
            <person name="Norbu N."/>
            <person name="Novod N."/>
            <person name="O'Neill B."/>
            <person name="Osman S."/>
            <person name="Markiewicz E."/>
            <person name="Oyono O.L."/>
            <person name="Patti C."/>
            <person name="Phunkhang P."/>
            <person name="Pierre F."/>
            <person name="Priest M."/>
            <person name="Raghuraman S."/>
            <person name="Rege F."/>
            <person name="Reyes R."/>
            <person name="Rise C."/>
            <person name="Rogov P."/>
            <person name="Ross K."/>
            <person name="Ryan E."/>
            <person name="Settipalli S."/>
            <person name="Shea T."/>
            <person name="Sherpa N."/>
            <person name="Shi L."/>
            <person name="Shih D."/>
            <person name="Sparrow T."/>
            <person name="Spaulding J."/>
            <person name="Stalker J."/>
            <person name="Stange-Thomann N."/>
            <person name="Stavropoulos S."/>
            <person name="Stone C."/>
            <person name="Strader C."/>
            <person name="Tesfaye S."/>
            <person name="Thomson T."/>
            <person name="Thoulutsang Y."/>
            <person name="Thoulutsang D."/>
            <person name="Topham K."/>
            <person name="Topping I."/>
            <person name="Tsamla T."/>
            <person name="Vassiliev H."/>
            <person name="Vo A."/>
            <person name="Wangchuk T."/>
            <person name="Wangdi T."/>
            <person name="Weiand M."/>
            <person name="Wilkinson J."/>
            <person name="Wilson A."/>
            <person name="Yadav S."/>
            <person name="Young G."/>
            <person name="Yu Q."/>
            <person name="Zembek L."/>
            <person name="Zhong D."/>
            <person name="Zimmer A."/>
            <person name="Zwirko Z."/>
            <person name="Jaffe D.B."/>
            <person name="Alvarez P."/>
            <person name="Brockman W."/>
            <person name="Butler J."/>
            <person name="Chin C."/>
            <person name="Gnerre S."/>
            <person name="Grabherr M."/>
            <person name="Kleber M."/>
            <person name="Mauceli E."/>
            <person name="MacCallum I."/>
        </authorList>
    </citation>
    <scope>NUCLEOTIDE SEQUENCE [LARGE SCALE GENOMIC DNA]</scope>
    <source>
        <strain evidence="2">MSH-3 / Tucson 14011-0111.49</strain>
    </source>
</reference>
<evidence type="ECO:0000313" key="1">
    <source>
        <dbReference type="EMBL" id="EDW33360.1"/>
    </source>
</evidence>